<dbReference type="SUPFAM" id="SSF81901">
    <property type="entry name" value="HCP-like"/>
    <property type="match status" value="1"/>
</dbReference>
<dbReference type="Proteomes" id="UP000247702">
    <property type="component" value="Unassembled WGS sequence"/>
</dbReference>
<dbReference type="AlphaFoldDB" id="A0A2Z6QGV5"/>
<dbReference type="Gene3D" id="1.25.40.10">
    <property type="entry name" value="Tetratricopeptide repeat domain"/>
    <property type="match status" value="1"/>
</dbReference>
<evidence type="ECO:0000313" key="3">
    <source>
        <dbReference type="Proteomes" id="UP000247702"/>
    </source>
</evidence>
<dbReference type="OrthoDB" id="2384430at2759"/>
<dbReference type="PANTHER" id="PTHR43628">
    <property type="entry name" value="ACTIVATOR OF C KINASE PROTEIN 1-RELATED"/>
    <property type="match status" value="1"/>
</dbReference>
<dbReference type="Proteomes" id="UP000615446">
    <property type="component" value="Unassembled WGS sequence"/>
</dbReference>
<sequence>MSEKTKTQTKNNLNISDTNNSLVHNHFIQYFNKMDMSEIEPTTQNIKESIYEEDLNIVIDELIDLYSKLEGKEESIKRKRIFVYINDHKISLQEIYNWLLNNPNDSNSVYLLGYFNYYGIETDINKYKAFLFYQKAAEMENNVALYKLSKMYMDGKVVEKNYKKVFELSKKLAEKGYLPGLNKLGYCYDCGIGTEVDKQKAFELYQEAANLGNIVAQYNIALMYEYGKGVEKDISQAINWYKKSAEQGDKYSKNKLKTLLD</sequence>
<dbReference type="EMBL" id="BEXD01000607">
    <property type="protein sequence ID" value="GBB88835.1"/>
    <property type="molecule type" value="Genomic_DNA"/>
</dbReference>
<proteinExistence type="predicted"/>
<dbReference type="InterPro" id="IPR006597">
    <property type="entry name" value="Sel1-like"/>
</dbReference>
<gene>
    <name evidence="2" type="ORF">RCL2_001788800</name>
    <name evidence="1" type="ORF">RclHR1_15440006</name>
</gene>
<evidence type="ECO:0000313" key="1">
    <source>
        <dbReference type="EMBL" id="GBB88835.1"/>
    </source>
</evidence>
<comment type="caution">
    <text evidence="1">The sequence shown here is derived from an EMBL/GenBank/DDBJ whole genome shotgun (WGS) entry which is preliminary data.</text>
</comment>
<dbReference type="InterPro" id="IPR011990">
    <property type="entry name" value="TPR-like_helical_dom_sf"/>
</dbReference>
<dbReference type="GO" id="GO:0016301">
    <property type="term" value="F:kinase activity"/>
    <property type="evidence" value="ECO:0007669"/>
    <property type="project" value="UniProtKB-KW"/>
</dbReference>
<keyword evidence="2" id="KW-0808">Transferase</keyword>
<organism evidence="1 3">
    <name type="scientific">Rhizophagus clarus</name>
    <dbReference type="NCBI Taxonomy" id="94130"/>
    <lineage>
        <taxon>Eukaryota</taxon>
        <taxon>Fungi</taxon>
        <taxon>Fungi incertae sedis</taxon>
        <taxon>Mucoromycota</taxon>
        <taxon>Glomeromycotina</taxon>
        <taxon>Glomeromycetes</taxon>
        <taxon>Glomerales</taxon>
        <taxon>Glomeraceae</taxon>
        <taxon>Rhizophagus</taxon>
    </lineage>
</organism>
<dbReference type="PANTHER" id="PTHR43628:SF1">
    <property type="entry name" value="CHITIN SYNTHASE REGULATORY FACTOR 2-RELATED"/>
    <property type="match status" value="1"/>
</dbReference>
<dbReference type="EMBL" id="BLAL01000197">
    <property type="protein sequence ID" value="GES91054.1"/>
    <property type="molecule type" value="Genomic_DNA"/>
</dbReference>
<dbReference type="SMART" id="SM00671">
    <property type="entry name" value="SEL1"/>
    <property type="match status" value="4"/>
</dbReference>
<protein>
    <submittedName>
        <fullName evidence="2">Kinase-like domain-containing protein</fullName>
    </submittedName>
</protein>
<dbReference type="Pfam" id="PF08238">
    <property type="entry name" value="Sel1"/>
    <property type="match status" value="4"/>
</dbReference>
<reference evidence="1 3" key="1">
    <citation type="submission" date="2017-11" db="EMBL/GenBank/DDBJ databases">
        <title>The genome of Rhizophagus clarus HR1 reveals common genetic basis of auxotrophy among arbuscular mycorrhizal fungi.</title>
        <authorList>
            <person name="Kobayashi Y."/>
        </authorList>
    </citation>
    <scope>NUCLEOTIDE SEQUENCE [LARGE SCALE GENOMIC DNA]</scope>
    <source>
        <strain evidence="1 3">HR1</strain>
    </source>
</reference>
<keyword evidence="3" id="KW-1185">Reference proteome</keyword>
<evidence type="ECO:0000313" key="2">
    <source>
        <dbReference type="EMBL" id="GES91054.1"/>
    </source>
</evidence>
<keyword evidence="2" id="KW-0418">Kinase</keyword>
<accession>A0A2Z6QGV5</accession>
<dbReference type="InterPro" id="IPR052945">
    <property type="entry name" value="Mitotic_Regulator"/>
</dbReference>
<reference evidence="2" key="2">
    <citation type="submission" date="2019-10" db="EMBL/GenBank/DDBJ databases">
        <title>Conservation and host-specific expression of non-tandemly repeated heterogenous ribosome RNA gene in arbuscular mycorrhizal fungi.</title>
        <authorList>
            <person name="Maeda T."/>
            <person name="Kobayashi Y."/>
            <person name="Nakagawa T."/>
            <person name="Ezawa T."/>
            <person name="Yamaguchi K."/>
            <person name="Bino T."/>
            <person name="Nishimoto Y."/>
            <person name="Shigenobu S."/>
            <person name="Kawaguchi M."/>
        </authorList>
    </citation>
    <scope>NUCLEOTIDE SEQUENCE</scope>
    <source>
        <strain evidence="2">HR1</strain>
    </source>
</reference>
<name>A0A2Z6QGV5_9GLOM</name>